<organism evidence="2 3">
    <name type="scientific">Rubinisphaera italica</name>
    <dbReference type="NCBI Taxonomy" id="2527969"/>
    <lineage>
        <taxon>Bacteria</taxon>
        <taxon>Pseudomonadati</taxon>
        <taxon>Planctomycetota</taxon>
        <taxon>Planctomycetia</taxon>
        <taxon>Planctomycetales</taxon>
        <taxon>Planctomycetaceae</taxon>
        <taxon>Rubinisphaera</taxon>
    </lineage>
</organism>
<dbReference type="Pfam" id="PF00359">
    <property type="entry name" value="PTS_EIIA_2"/>
    <property type="match status" value="1"/>
</dbReference>
<reference evidence="2 3" key="1">
    <citation type="submission" date="2019-02" db="EMBL/GenBank/DDBJ databases">
        <title>Deep-cultivation of Planctomycetes and their phenomic and genomic characterization uncovers novel biology.</title>
        <authorList>
            <person name="Wiegand S."/>
            <person name="Jogler M."/>
            <person name="Boedeker C."/>
            <person name="Pinto D."/>
            <person name="Vollmers J."/>
            <person name="Rivas-Marin E."/>
            <person name="Kohn T."/>
            <person name="Peeters S.H."/>
            <person name="Heuer A."/>
            <person name="Rast P."/>
            <person name="Oberbeckmann S."/>
            <person name="Bunk B."/>
            <person name="Jeske O."/>
            <person name="Meyerdierks A."/>
            <person name="Storesund J.E."/>
            <person name="Kallscheuer N."/>
            <person name="Luecker S."/>
            <person name="Lage O.M."/>
            <person name="Pohl T."/>
            <person name="Merkel B.J."/>
            <person name="Hornburger P."/>
            <person name="Mueller R.-W."/>
            <person name="Bruemmer F."/>
            <person name="Labrenz M."/>
            <person name="Spormann A.M."/>
            <person name="Op Den Camp H."/>
            <person name="Overmann J."/>
            <person name="Amann R."/>
            <person name="Jetten M.S.M."/>
            <person name="Mascher T."/>
            <person name="Medema M.H."/>
            <person name="Devos D.P."/>
            <person name="Kaster A.-K."/>
            <person name="Ovreas L."/>
            <person name="Rohde M."/>
            <person name="Galperin M.Y."/>
            <person name="Jogler C."/>
        </authorList>
    </citation>
    <scope>NUCLEOTIDE SEQUENCE [LARGE SCALE GENOMIC DNA]</scope>
    <source>
        <strain evidence="2 3">Pan54</strain>
    </source>
</reference>
<dbReference type="PANTHER" id="PTHR47738:SF1">
    <property type="entry name" value="NITROGEN REGULATORY PROTEIN"/>
    <property type="match status" value="1"/>
</dbReference>
<dbReference type="CDD" id="cd00211">
    <property type="entry name" value="PTS_IIA_fru"/>
    <property type="match status" value="1"/>
</dbReference>
<sequence>MMTIEDLARYMGRDLREVEKMAAKNLIPGRKVDGKWTFQLNEIRTWIEGEFDNYSPDEWANLEVSQQSEDVDQDFPVSSLLTPANIEIPIQARTKRSVLERLVHLAGKTWQVWSPDEVLKAVVERENTQSTALEGGIAIPHPGKPMPEAVGESVISFGRSINGIPFGGTRGLTDLFFLILCRDNTTHLQILARLGRLFLIPGFVAQLREAETPEDAWQVIADAEKTLG</sequence>
<evidence type="ECO:0000313" key="2">
    <source>
        <dbReference type="EMBL" id="TWT60253.1"/>
    </source>
</evidence>
<dbReference type="InterPro" id="IPR041657">
    <property type="entry name" value="HTH_17"/>
</dbReference>
<dbReference type="Proteomes" id="UP000316095">
    <property type="component" value="Unassembled WGS sequence"/>
</dbReference>
<dbReference type="PROSITE" id="PS51094">
    <property type="entry name" value="PTS_EIIA_TYPE_2"/>
    <property type="match status" value="1"/>
</dbReference>
<evidence type="ECO:0000313" key="3">
    <source>
        <dbReference type="Proteomes" id="UP000316095"/>
    </source>
</evidence>
<dbReference type="SUPFAM" id="SSF55804">
    <property type="entry name" value="Phoshotransferase/anion transport protein"/>
    <property type="match status" value="1"/>
</dbReference>
<name>A0A5C5XD72_9PLAN</name>
<evidence type="ECO:0000259" key="1">
    <source>
        <dbReference type="PROSITE" id="PS51094"/>
    </source>
</evidence>
<proteinExistence type="predicted"/>
<dbReference type="Pfam" id="PF12728">
    <property type="entry name" value="HTH_17"/>
    <property type="match status" value="1"/>
</dbReference>
<dbReference type="EMBL" id="SJPG01000001">
    <property type="protein sequence ID" value="TWT60253.1"/>
    <property type="molecule type" value="Genomic_DNA"/>
</dbReference>
<dbReference type="InterPro" id="IPR051541">
    <property type="entry name" value="PTS_SugarTrans_NitroReg"/>
</dbReference>
<dbReference type="Gene3D" id="3.40.930.10">
    <property type="entry name" value="Mannitol-specific EII, Chain A"/>
    <property type="match status" value="1"/>
</dbReference>
<accession>A0A5C5XD72</accession>
<dbReference type="InterPro" id="IPR002178">
    <property type="entry name" value="PTS_EIIA_type-2_dom"/>
</dbReference>
<keyword evidence="3" id="KW-1185">Reference proteome</keyword>
<protein>
    <submittedName>
        <fullName evidence="2">PTS system fructose-specific EIIABC component</fullName>
    </submittedName>
</protein>
<dbReference type="GO" id="GO:0030295">
    <property type="term" value="F:protein kinase activator activity"/>
    <property type="evidence" value="ECO:0007669"/>
    <property type="project" value="TreeGrafter"/>
</dbReference>
<dbReference type="InterPro" id="IPR016152">
    <property type="entry name" value="PTrfase/Anion_transptr"/>
</dbReference>
<gene>
    <name evidence="2" type="primary">fruA_1</name>
    <name evidence="2" type="ORF">Pan54_09670</name>
</gene>
<comment type="caution">
    <text evidence="2">The sequence shown here is derived from an EMBL/GenBank/DDBJ whole genome shotgun (WGS) entry which is preliminary data.</text>
</comment>
<feature type="domain" description="PTS EIIA type-2" evidence="1">
    <location>
        <begin position="79"/>
        <end position="223"/>
    </location>
</feature>
<dbReference type="PANTHER" id="PTHR47738">
    <property type="entry name" value="PTS SYSTEM FRUCTOSE-LIKE EIIA COMPONENT-RELATED"/>
    <property type="match status" value="1"/>
</dbReference>
<dbReference type="AlphaFoldDB" id="A0A5C5XD72"/>